<keyword evidence="2" id="KW-0479">Metal-binding</keyword>
<keyword evidence="3 10" id="KW-0863">Zinc-finger</keyword>
<evidence type="ECO:0000256" key="6">
    <source>
        <dbReference type="ARBA" id="ARBA00023125"/>
    </source>
</evidence>
<feature type="compositionally biased region" description="Basic and acidic residues" evidence="11">
    <location>
        <begin position="34"/>
        <end position="56"/>
    </location>
</feature>
<dbReference type="PANTHER" id="PTHR31251">
    <property type="entry name" value="SQUAMOSA PROMOTER-BINDING-LIKE PROTEIN 4"/>
    <property type="match status" value="1"/>
</dbReference>
<sequence length="390" mass="43854">MEWDCESMVMLSSKHNGSSIDSSSSGVYAFPRENSTKKAEKIELSRKDEKGEEKNVKSSHPVGSAEPLIGLRLGRRTYFENNNVSSSIIVPVFPKRAKPSSALSPQILRCQVDGCNLDLSSAKSYHQKHRVCDNHSKCPKVFVGGAELRFCQQCSRFHGLSEFDEMKRSCRRRLYHHNARRRNPRQQFNSTRPSSSFYDERQQMNTVVNKGQLVLSKTAVNSSWDSYSSKYTISDESTLEPEKSNSIVSYVPSATGGNAWSWPFTSDGTTAEFFNQGSKGYSIFSSNDGTIPELCALSLLSAPKFISNGSNVNPDQSSYPEAMLQEIIPHQLIMPLASSEYYWQWQQQPSNNLHAHHTLAPNSTINTGLFPETQLFKAPCDTDFYFTTFK</sequence>
<keyword evidence="7" id="KW-0804">Transcription</keyword>
<evidence type="ECO:0000256" key="1">
    <source>
        <dbReference type="ARBA" id="ARBA00004123"/>
    </source>
</evidence>
<feature type="domain" description="SBP-type" evidence="12">
    <location>
        <begin position="107"/>
        <end position="184"/>
    </location>
</feature>
<evidence type="ECO:0000256" key="3">
    <source>
        <dbReference type="ARBA" id="ARBA00022771"/>
    </source>
</evidence>
<keyword evidence="8" id="KW-0539">Nucleus</keyword>
<evidence type="ECO:0000313" key="14">
    <source>
        <dbReference type="Proteomes" id="UP001152484"/>
    </source>
</evidence>
<dbReference type="GO" id="GO:0005634">
    <property type="term" value="C:nucleus"/>
    <property type="evidence" value="ECO:0007669"/>
    <property type="project" value="UniProtKB-SubCell"/>
</dbReference>
<feature type="region of interest" description="Disordered" evidence="11">
    <location>
        <begin position="177"/>
        <end position="196"/>
    </location>
</feature>
<feature type="compositionally biased region" description="Low complexity" evidence="11">
    <location>
        <begin position="12"/>
        <end position="25"/>
    </location>
</feature>
<evidence type="ECO:0000256" key="4">
    <source>
        <dbReference type="ARBA" id="ARBA00022833"/>
    </source>
</evidence>
<reference evidence="13" key="1">
    <citation type="submission" date="2022-07" db="EMBL/GenBank/DDBJ databases">
        <authorList>
            <person name="Macas J."/>
            <person name="Novak P."/>
            <person name="Neumann P."/>
        </authorList>
    </citation>
    <scope>NUCLEOTIDE SEQUENCE</scope>
</reference>
<keyword evidence="6" id="KW-0238">DNA-binding</keyword>
<feature type="compositionally biased region" description="Polar residues" evidence="11">
    <location>
        <begin position="185"/>
        <end position="196"/>
    </location>
</feature>
<proteinExistence type="predicted"/>
<evidence type="ECO:0000256" key="2">
    <source>
        <dbReference type="ARBA" id="ARBA00022723"/>
    </source>
</evidence>
<feature type="region of interest" description="Disordered" evidence="11">
    <location>
        <begin position="1"/>
        <end position="61"/>
    </location>
</feature>
<evidence type="ECO:0000256" key="9">
    <source>
        <dbReference type="ARBA" id="ARBA00056472"/>
    </source>
</evidence>
<dbReference type="EMBL" id="CAMAPE010000013">
    <property type="protein sequence ID" value="CAH9080325.1"/>
    <property type="molecule type" value="Genomic_DNA"/>
</dbReference>
<name>A0A9P1E5Q9_CUSEU</name>
<dbReference type="GO" id="GO:0008270">
    <property type="term" value="F:zinc ion binding"/>
    <property type="evidence" value="ECO:0007669"/>
    <property type="project" value="UniProtKB-KW"/>
</dbReference>
<evidence type="ECO:0000256" key="5">
    <source>
        <dbReference type="ARBA" id="ARBA00023015"/>
    </source>
</evidence>
<keyword evidence="14" id="KW-1185">Reference proteome</keyword>
<evidence type="ECO:0000256" key="11">
    <source>
        <dbReference type="SAM" id="MobiDB-lite"/>
    </source>
</evidence>
<evidence type="ECO:0000256" key="7">
    <source>
        <dbReference type="ARBA" id="ARBA00023163"/>
    </source>
</evidence>
<evidence type="ECO:0000313" key="13">
    <source>
        <dbReference type="EMBL" id="CAH9080325.1"/>
    </source>
</evidence>
<comment type="subcellular location">
    <subcellularLocation>
        <location evidence="1">Nucleus</location>
    </subcellularLocation>
</comment>
<gene>
    <name evidence="13" type="ORF">CEURO_LOCUS7452</name>
</gene>
<dbReference type="AlphaFoldDB" id="A0A9P1E5Q9"/>
<dbReference type="OrthoDB" id="514967at2759"/>
<dbReference type="InterPro" id="IPR036893">
    <property type="entry name" value="SBP_sf"/>
</dbReference>
<accession>A0A9P1E5Q9</accession>
<protein>
    <recommendedName>
        <fullName evidence="12">SBP-type domain-containing protein</fullName>
    </recommendedName>
</protein>
<dbReference type="PANTHER" id="PTHR31251:SF74">
    <property type="entry name" value="SQUAMOSA PROMOTER-BINDING-LIKE PROTEIN 2"/>
    <property type="match status" value="1"/>
</dbReference>
<dbReference type="Proteomes" id="UP001152484">
    <property type="component" value="Unassembled WGS sequence"/>
</dbReference>
<dbReference type="Gene3D" id="4.10.1100.10">
    <property type="entry name" value="Transcription factor, SBP-box domain"/>
    <property type="match status" value="1"/>
</dbReference>
<dbReference type="FunFam" id="4.10.1100.10:FF:000001">
    <property type="entry name" value="Squamosa promoter-binding-like protein 14"/>
    <property type="match status" value="1"/>
</dbReference>
<dbReference type="SUPFAM" id="SSF103612">
    <property type="entry name" value="SBT domain"/>
    <property type="match status" value="1"/>
</dbReference>
<keyword evidence="5" id="KW-0805">Transcription regulation</keyword>
<dbReference type="GO" id="GO:0003677">
    <property type="term" value="F:DNA binding"/>
    <property type="evidence" value="ECO:0007669"/>
    <property type="project" value="UniProtKB-KW"/>
</dbReference>
<dbReference type="Pfam" id="PF03110">
    <property type="entry name" value="SBP"/>
    <property type="match status" value="1"/>
</dbReference>
<keyword evidence="4" id="KW-0862">Zinc</keyword>
<comment type="function">
    <text evidence="9">Probable transcriptional factor. Binds to the promoter of the SQUAMOSA gene.</text>
</comment>
<evidence type="ECO:0000259" key="12">
    <source>
        <dbReference type="PROSITE" id="PS51141"/>
    </source>
</evidence>
<comment type="caution">
    <text evidence="13">The sequence shown here is derived from an EMBL/GenBank/DDBJ whole genome shotgun (WGS) entry which is preliminary data.</text>
</comment>
<dbReference type="PROSITE" id="PS51141">
    <property type="entry name" value="ZF_SBP"/>
    <property type="match status" value="1"/>
</dbReference>
<evidence type="ECO:0000256" key="8">
    <source>
        <dbReference type="ARBA" id="ARBA00023242"/>
    </source>
</evidence>
<organism evidence="13 14">
    <name type="scientific">Cuscuta europaea</name>
    <name type="common">European dodder</name>
    <dbReference type="NCBI Taxonomy" id="41803"/>
    <lineage>
        <taxon>Eukaryota</taxon>
        <taxon>Viridiplantae</taxon>
        <taxon>Streptophyta</taxon>
        <taxon>Embryophyta</taxon>
        <taxon>Tracheophyta</taxon>
        <taxon>Spermatophyta</taxon>
        <taxon>Magnoliopsida</taxon>
        <taxon>eudicotyledons</taxon>
        <taxon>Gunneridae</taxon>
        <taxon>Pentapetalae</taxon>
        <taxon>asterids</taxon>
        <taxon>lamiids</taxon>
        <taxon>Solanales</taxon>
        <taxon>Convolvulaceae</taxon>
        <taxon>Cuscuteae</taxon>
        <taxon>Cuscuta</taxon>
        <taxon>Cuscuta subgen. Cuscuta</taxon>
    </lineage>
</organism>
<dbReference type="InterPro" id="IPR044817">
    <property type="entry name" value="SBP-like"/>
</dbReference>
<dbReference type="InterPro" id="IPR004333">
    <property type="entry name" value="SBP_dom"/>
</dbReference>
<evidence type="ECO:0000256" key="10">
    <source>
        <dbReference type="PROSITE-ProRule" id="PRU00470"/>
    </source>
</evidence>